<protein>
    <submittedName>
        <fullName evidence="1">Uncharacterized protein</fullName>
    </submittedName>
</protein>
<dbReference type="Proteomes" id="UP001234297">
    <property type="component" value="Chromosome 9"/>
</dbReference>
<dbReference type="EMBL" id="CM056817">
    <property type="protein sequence ID" value="KAJ8621224.1"/>
    <property type="molecule type" value="Genomic_DNA"/>
</dbReference>
<evidence type="ECO:0000313" key="2">
    <source>
        <dbReference type="Proteomes" id="UP001234297"/>
    </source>
</evidence>
<organism evidence="1 2">
    <name type="scientific">Persea americana</name>
    <name type="common">Avocado</name>
    <dbReference type="NCBI Taxonomy" id="3435"/>
    <lineage>
        <taxon>Eukaryota</taxon>
        <taxon>Viridiplantae</taxon>
        <taxon>Streptophyta</taxon>
        <taxon>Embryophyta</taxon>
        <taxon>Tracheophyta</taxon>
        <taxon>Spermatophyta</taxon>
        <taxon>Magnoliopsida</taxon>
        <taxon>Magnoliidae</taxon>
        <taxon>Laurales</taxon>
        <taxon>Lauraceae</taxon>
        <taxon>Persea</taxon>
    </lineage>
</organism>
<gene>
    <name evidence="1" type="ORF">MRB53_029753</name>
</gene>
<name>A0ACC2KJT6_PERAE</name>
<sequence>MNSSAEKRYQKDLKPPSAPPPLHIQSQPQVPWSTGLCDCCQDVGNCCLTYWCPCITFGRIADIVDRGSSSCGSAGARYMSLWMAFGTPSVYSCSYRTKLRAQFNLQGNQCTDCLIHCFCETCALCQEYRELKSRGFEMEMGWHANVERQAPGTTTLPPSVTGGMSR</sequence>
<evidence type="ECO:0000313" key="1">
    <source>
        <dbReference type="EMBL" id="KAJ8621224.1"/>
    </source>
</evidence>
<proteinExistence type="predicted"/>
<comment type="caution">
    <text evidence="1">The sequence shown here is derived from an EMBL/GenBank/DDBJ whole genome shotgun (WGS) entry which is preliminary data.</text>
</comment>
<accession>A0ACC2KJT6</accession>
<reference evidence="1 2" key="1">
    <citation type="journal article" date="2022" name="Hortic Res">
        <title>A haplotype resolved chromosomal level avocado genome allows analysis of novel avocado genes.</title>
        <authorList>
            <person name="Nath O."/>
            <person name="Fletcher S.J."/>
            <person name="Hayward A."/>
            <person name="Shaw L.M."/>
            <person name="Masouleh A.K."/>
            <person name="Furtado A."/>
            <person name="Henry R.J."/>
            <person name="Mitter N."/>
        </authorList>
    </citation>
    <scope>NUCLEOTIDE SEQUENCE [LARGE SCALE GENOMIC DNA]</scope>
    <source>
        <strain evidence="2">cv. Hass</strain>
    </source>
</reference>
<keyword evidence="2" id="KW-1185">Reference proteome</keyword>